<evidence type="ECO:0000313" key="3">
    <source>
        <dbReference type="Proteomes" id="UP001168620"/>
    </source>
</evidence>
<reference evidence="2" key="1">
    <citation type="submission" date="2023-06" db="EMBL/GenBank/DDBJ databases">
        <title>Draft genome sequence of Nocardioides sp. SOB77.</title>
        <authorList>
            <person name="Zhang G."/>
        </authorList>
    </citation>
    <scope>NUCLEOTIDE SEQUENCE</scope>
    <source>
        <strain evidence="2">SOB77</strain>
    </source>
</reference>
<dbReference type="RefSeq" id="WP_300954973.1">
    <property type="nucleotide sequence ID" value="NZ_JAUHJQ010000017.1"/>
</dbReference>
<name>A0ABT8FN36_9ACTN</name>
<organism evidence="2 3">
    <name type="scientific">Nocardioides oceani</name>
    <dbReference type="NCBI Taxonomy" id="3058369"/>
    <lineage>
        <taxon>Bacteria</taxon>
        <taxon>Bacillati</taxon>
        <taxon>Actinomycetota</taxon>
        <taxon>Actinomycetes</taxon>
        <taxon>Propionibacteriales</taxon>
        <taxon>Nocardioidaceae</taxon>
        <taxon>Nocardioides</taxon>
    </lineage>
</organism>
<accession>A0ABT8FN36</accession>
<sequence>MTDSSPLHPTSSTTGSRVGATARRVASAMIAAAGVLHLVLVPEYLAEEPFVGILFLLSVPLTGWAAWRLWRGEHLTAWLLGAAVSAGMIGGFLASRTFGLFGYTSTDWAEGMPSLLVEAVFLVLAARHLISQRTTPALANAGRAGRP</sequence>
<comment type="caution">
    <text evidence="2">The sequence shown here is derived from an EMBL/GenBank/DDBJ whole genome shotgun (WGS) entry which is preliminary data.</text>
</comment>
<dbReference type="Proteomes" id="UP001168620">
    <property type="component" value="Unassembled WGS sequence"/>
</dbReference>
<evidence type="ECO:0008006" key="4">
    <source>
        <dbReference type="Google" id="ProtNLM"/>
    </source>
</evidence>
<gene>
    <name evidence="2" type="ORF">QWY28_21750</name>
</gene>
<keyword evidence="1" id="KW-1133">Transmembrane helix</keyword>
<keyword evidence="1" id="KW-0472">Membrane</keyword>
<proteinExistence type="predicted"/>
<feature type="transmembrane region" description="Helical" evidence="1">
    <location>
        <begin position="25"/>
        <end position="44"/>
    </location>
</feature>
<dbReference type="EMBL" id="JAUHJQ010000017">
    <property type="protein sequence ID" value="MDN4175602.1"/>
    <property type="molecule type" value="Genomic_DNA"/>
</dbReference>
<keyword evidence="3" id="KW-1185">Reference proteome</keyword>
<feature type="transmembrane region" description="Helical" evidence="1">
    <location>
        <begin position="111"/>
        <end position="130"/>
    </location>
</feature>
<protein>
    <recommendedName>
        <fullName evidence="4">DUF4345 domain-containing protein</fullName>
    </recommendedName>
</protein>
<feature type="transmembrane region" description="Helical" evidence="1">
    <location>
        <begin position="77"/>
        <end position="99"/>
    </location>
</feature>
<evidence type="ECO:0000313" key="2">
    <source>
        <dbReference type="EMBL" id="MDN4175602.1"/>
    </source>
</evidence>
<feature type="transmembrane region" description="Helical" evidence="1">
    <location>
        <begin position="50"/>
        <end position="70"/>
    </location>
</feature>
<keyword evidence="1" id="KW-0812">Transmembrane</keyword>
<evidence type="ECO:0000256" key="1">
    <source>
        <dbReference type="SAM" id="Phobius"/>
    </source>
</evidence>